<evidence type="ECO:0000313" key="5">
    <source>
        <dbReference type="Proteomes" id="UP000095492"/>
    </source>
</evidence>
<dbReference type="OrthoDB" id="1716479at2"/>
<keyword evidence="1" id="KW-0812">Transmembrane</keyword>
<feature type="domain" description="LysM" evidence="2">
    <location>
        <begin position="80"/>
        <end position="131"/>
    </location>
</feature>
<keyword evidence="1" id="KW-0472">Membrane</keyword>
<keyword evidence="3" id="KW-0131">Cell cycle</keyword>
<dbReference type="GeneID" id="97390714"/>
<evidence type="ECO:0000259" key="2">
    <source>
        <dbReference type="PROSITE" id="PS51782"/>
    </source>
</evidence>
<evidence type="ECO:0000313" key="4">
    <source>
        <dbReference type="EMBL" id="MSD16566.1"/>
    </source>
</evidence>
<sequence length="140" mass="15978">MSTYSVIYNTNPYQKAQARTQNQKKARIRAAKKKQALKRQIFGIAFMFLTILATVLVSTSCLKGKQVKASSVHEENVYYKTIQVEEGDTLWTLADQYMGNCSFDRQEYIDEVKEMNHLTSDTIESGAYLMIPYVGTISEL</sequence>
<evidence type="ECO:0000313" key="6">
    <source>
        <dbReference type="Proteomes" id="UP000431304"/>
    </source>
</evidence>
<protein>
    <submittedName>
        <fullName evidence="3">Cell division suppressor protein YneA</fullName>
    </submittedName>
    <submittedName>
        <fullName evidence="4">LysM peptidoglycan-binding domain-containing protein</fullName>
    </submittedName>
</protein>
<dbReference type="EMBL" id="CYYA01000007">
    <property type="protein sequence ID" value="CUM97947.1"/>
    <property type="molecule type" value="Genomic_DNA"/>
</dbReference>
<accession>A0A173T7R3</accession>
<feature type="transmembrane region" description="Helical" evidence="1">
    <location>
        <begin position="41"/>
        <end position="59"/>
    </location>
</feature>
<dbReference type="InterPro" id="IPR036779">
    <property type="entry name" value="LysM_dom_sf"/>
</dbReference>
<dbReference type="Proteomes" id="UP000095492">
    <property type="component" value="Unassembled WGS sequence"/>
</dbReference>
<dbReference type="Pfam" id="PF01476">
    <property type="entry name" value="LysM"/>
    <property type="match status" value="1"/>
</dbReference>
<dbReference type="RefSeq" id="WP_055290109.1">
    <property type="nucleotide sequence ID" value="NZ_CP173382.1"/>
</dbReference>
<dbReference type="CDD" id="cd00118">
    <property type="entry name" value="LysM"/>
    <property type="match status" value="1"/>
</dbReference>
<evidence type="ECO:0000313" key="3">
    <source>
        <dbReference type="EMBL" id="CUM97947.1"/>
    </source>
</evidence>
<dbReference type="STRING" id="39490.ERS852448_01332"/>
<dbReference type="Gene3D" id="3.10.350.10">
    <property type="entry name" value="LysM domain"/>
    <property type="match status" value="1"/>
</dbReference>
<reference evidence="3 5" key="1">
    <citation type="submission" date="2015-09" db="EMBL/GenBank/DDBJ databases">
        <authorList>
            <consortium name="Pathogen Informatics"/>
        </authorList>
    </citation>
    <scope>NUCLEOTIDE SEQUENCE [LARGE SCALE GENOMIC DNA]</scope>
    <source>
        <strain evidence="3 5">2789STDY5608891</strain>
    </source>
</reference>
<proteinExistence type="predicted"/>
<name>A0A173T7R3_EUBRA</name>
<dbReference type="InterPro" id="IPR018392">
    <property type="entry name" value="LysM"/>
</dbReference>
<keyword evidence="3" id="KW-0132">Cell division</keyword>
<dbReference type="EMBL" id="WKRA01000017">
    <property type="protein sequence ID" value="MSD16566.1"/>
    <property type="molecule type" value="Genomic_DNA"/>
</dbReference>
<gene>
    <name evidence="3" type="primary">yneA</name>
    <name evidence="3" type="ORF">ERS852448_01332</name>
    <name evidence="4" type="ORF">GKE72_10905</name>
</gene>
<keyword evidence="1" id="KW-1133">Transmembrane helix</keyword>
<reference evidence="4 6" key="2">
    <citation type="journal article" date="2019" name="Nat. Med.">
        <title>A library of human gut bacterial isolates paired with longitudinal multiomics data enables mechanistic microbiome research.</title>
        <authorList>
            <person name="Poyet M."/>
            <person name="Groussin M."/>
            <person name="Gibbons S.M."/>
            <person name="Avila-Pacheco J."/>
            <person name="Jiang X."/>
            <person name="Kearney S.M."/>
            <person name="Perrotta A.R."/>
            <person name="Berdy B."/>
            <person name="Zhao S."/>
            <person name="Lieberman T.D."/>
            <person name="Swanson P.K."/>
            <person name="Smith M."/>
            <person name="Roesemann S."/>
            <person name="Alexander J.E."/>
            <person name="Rich S.A."/>
            <person name="Livny J."/>
            <person name="Vlamakis H."/>
            <person name="Clish C."/>
            <person name="Bullock K."/>
            <person name="Deik A."/>
            <person name="Scott J."/>
            <person name="Pierce K.A."/>
            <person name="Xavier R.J."/>
            <person name="Alm E.J."/>
        </authorList>
    </citation>
    <scope>NUCLEOTIDE SEQUENCE [LARGE SCALE GENOMIC DNA]</scope>
    <source>
        <strain evidence="4 6">BIOML-A3</strain>
    </source>
</reference>
<dbReference type="Proteomes" id="UP000431304">
    <property type="component" value="Unassembled WGS sequence"/>
</dbReference>
<dbReference type="SUPFAM" id="SSF54106">
    <property type="entry name" value="LysM domain"/>
    <property type="match status" value="1"/>
</dbReference>
<dbReference type="AlphaFoldDB" id="A0A173T7R3"/>
<dbReference type="PROSITE" id="PS51782">
    <property type="entry name" value="LYSM"/>
    <property type="match status" value="1"/>
</dbReference>
<organism evidence="3 5">
    <name type="scientific">Eubacterium ramulus</name>
    <dbReference type="NCBI Taxonomy" id="39490"/>
    <lineage>
        <taxon>Bacteria</taxon>
        <taxon>Bacillati</taxon>
        <taxon>Bacillota</taxon>
        <taxon>Clostridia</taxon>
        <taxon>Eubacteriales</taxon>
        <taxon>Eubacteriaceae</taxon>
        <taxon>Eubacterium</taxon>
    </lineage>
</organism>
<evidence type="ECO:0000256" key="1">
    <source>
        <dbReference type="SAM" id="Phobius"/>
    </source>
</evidence>
<dbReference type="GO" id="GO:0051301">
    <property type="term" value="P:cell division"/>
    <property type="evidence" value="ECO:0007669"/>
    <property type="project" value="UniProtKB-KW"/>
</dbReference>